<proteinExistence type="predicted"/>
<organism evidence="1 2">
    <name type="scientific">Candidatus Carsonella ruddii</name>
    <name type="common">Diaphorina cf. continua</name>
    <dbReference type="NCBI Taxonomy" id="2661587"/>
    <lineage>
        <taxon>Bacteria</taxon>
        <taxon>Pseudomonadati</taxon>
        <taxon>Pseudomonadota</taxon>
        <taxon>Gammaproteobacteria</taxon>
        <taxon>Oceanospirillales</taxon>
        <taxon>Halomonadaceae</taxon>
        <taxon>Zymobacter group</taxon>
        <taxon>Candidatus Carsonella</taxon>
    </lineage>
</organism>
<evidence type="ECO:0000313" key="1">
    <source>
        <dbReference type="EMBL" id="BCG49332.1"/>
    </source>
</evidence>
<accession>A0A7R6W047</accession>
<protein>
    <submittedName>
        <fullName evidence="1">Uncharacterized protein</fullName>
    </submittedName>
</protein>
<dbReference type="Proteomes" id="UP000595596">
    <property type="component" value="Chromosome"/>
</dbReference>
<dbReference type="SUPFAM" id="SSF57829">
    <property type="entry name" value="Zn-binding ribosomal proteins"/>
    <property type="match status" value="1"/>
</dbReference>
<gene>
    <name evidence="1" type="ORF">CRDco_1095</name>
</gene>
<dbReference type="KEGG" id="crr:CRDco_1095"/>
<sequence length="41" mass="4974">MAVPKNKKSKKKSRMKKFFEKKYVFSINNLFNINIKHLCLE</sequence>
<reference evidence="1 2" key="1">
    <citation type="journal article" date="2020" name="Genome Biol. Evol.">
        <title>Comparative Genomics Underlines Multiple Roles of Profftella, an Obligate Symbiont of Psyllids: Providing Toxins, Vitamins, and Carotenoids.</title>
        <authorList>
            <person name="Nakabachi A."/>
            <person name="Piel J."/>
            <person name="Malenovsky I."/>
            <person name="Hirose Y."/>
        </authorList>
    </citation>
    <scope>NUCLEOTIDE SEQUENCE [LARGE SCALE GENOMIC DNA]</scope>
    <source>
        <strain evidence="1 2">Dco</strain>
    </source>
</reference>
<evidence type="ECO:0000313" key="2">
    <source>
        <dbReference type="Proteomes" id="UP000595596"/>
    </source>
</evidence>
<dbReference type="AlphaFoldDB" id="A0A7R6W047"/>
<dbReference type="EMBL" id="AP023214">
    <property type="protein sequence ID" value="BCG49332.1"/>
    <property type="molecule type" value="Genomic_DNA"/>
</dbReference>
<dbReference type="GO" id="GO:0006412">
    <property type="term" value="P:translation"/>
    <property type="evidence" value="ECO:0007669"/>
    <property type="project" value="InterPro"/>
</dbReference>
<dbReference type="InterPro" id="IPR011332">
    <property type="entry name" value="Ribosomal_zn-bd"/>
</dbReference>
<name>A0A7R6W047_CARRU</name>
<keyword evidence="2" id="KW-1185">Reference proteome</keyword>